<dbReference type="GO" id="GO:0006383">
    <property type="term" value="P:transcription by RNA polymerase III"/>
    <property type="evidence" value="ECO:0007669"/>
    <property type="project" value="InterPro"/>
</dbReference>
<evidence type="ECO:0000313" key="5">
    <source>
        <dbReference type="EMBL" id="KAF2210986.1"/>
    </source>
</evidence>
<feature type="compositionally biased region" description="Acidic residues" evidence="4">
    <location>
        <begin position="225"/>
        <end position="239"/>
    </location>
</feature>
<organism evidence="5 6">
    <name type="scientific">Cercospora zeae-maydis SCOH1-5</name>
    <dbReference type="NCBI Taxonomy" id="717836"/>
    <lineage>
        <taxon>Eukaryota</taxon>
        <taxon>Fungi</taxon>
        <taxon>Dikarya</taxon>
        <taxon>Ascomycota</taxon>
        <taxon>Pezizomycotina</taxon>
        <taxon>Dothideomycetes</taxon>
        <taxon>Dothideomycetidae</taxon>
        <taxon>Mycosphaerellales</taxon>
        <taxon>Mycosphaerellaceae</taxon>
        <taxon>Cercospora</taxon>
    </lineage>
</organism>
<accession>A0A6A6FC53</accession>
<keyword evidence="6" id="KW-1185">Reference proteome</keyword>
<proteinExistence type="inferred from homology"/>
<feature type="compositionally biased region" description="Acidic residues" evidence="4">
    <location>
        <begin position="171"/>
        <end position="214"/>
    </location>
</feature>
<keyword evidence="3" id="KW-0539">Nucleus</keyword>
<evidence type="ECO:0008006" key="7">
    <source>
        <dbReference type="Google" id="ProtNLM"/>
    </source>
</evidence>
<sequence>MFRGGRGGGHAGGAGRIGAKDFEIEADLEDEITAYRNEIGDGDDEWTKTLYPEMKVYLAPPPTDREKKLVGYFRQHRNAMRNGPFFMDGPTTGKRNAAEFNAFEDVATYGNKRIKRTGGMPNLKKLPIVKELLPRELWDVISDGEEKEDGEAPKKNLNFLKKKRLDKLAQFDDDADDTAEKDDDDELNENEDGGEDDIEELRDDDFSEDDDDLGNDYNAEQYFDNGDDIDDEGEGDGGGEDACKSLPAVEGKAFGEEPDVGADEETEANEGPEADEEPEAPAEEEEFHPDEDDEDEGHAIKETASSNNFQARNQYLRGDPFSARERAAAAADYLLRRRRERTGEIVMKRLGGFNPHLKPNRSEQRSKKSNRMAAASASRRACAAPRGPFPMVAKTDFHDPW</sequence>
<evidence type="ECO:0000256" key="4">
    <source>
        <dbReference type="SAM" id="MobiDB-lite"/>
    </source>
</evidence>
<dbReference type="GO" id="GO:0005666">
    <property type="term" value="C:RNA polymerase III complex"/>
    <property type="evidence" value="ECO:0007669"/>
    <property type="project" value="TreeGrafter"/>
</dbReference>
<feature type="region of interest" description="Disordered" evidence="4">
    <location>
        <begin position="350"/>
        <end position="401"/>
    </location>
</feature>
<dbReference type="PANTHER" id="PTHR15367">
    <property type="entry name" value="DNA-DIRECTED RNA POLYMERASE III"/>
    <property type="match status" value="1"/>
</dbReference>
<evidence type="ECO:0000256" key="1">
    <source>
        <dbReference type="ARBA" id="ARBA00004123"/>
    </source>
</evidence>
<gene>
    <name evidence="5" type="ORF">CERZMDRAFT_106552</name>
</gene>
<evidence type="ECO:0000256" key="2">
    <source>
        <dbReference type="ARBA" id="ARBA00008352"/>
    </source>
</evidence>
<dbReference type="PANTHER" id="PTHR15367:SF2">
    <property type="entry name" value="DNA-DIRECTED RNA POLYMERASE III SUBUNIT"/>
    <property type="match status" value="1"/>
</dbReference>
<comment type="similarity">
    <text evidence="2">Belongs to the eukaryotic RPC7 RNA polymerase subunit family.</text>
</comment>
<name>A0A6A6FC53_9PEZI</name>
<reference evidence="5" key="1">
    <citation type="journal article" date="2020" name="Stud. Mycol.">
        <title>101 Dothideomycetes genomes: a test case for predicting lifestyles and emergence of pathogens.</title>
        <authorList>
            <person name="Haridas S."/>
            <person name="Albert R."/>
            <person name="Binder M."/>
            <person name="Bloem J."/>
            <person name="Labutti K."/>
            <person name="Salamov A."/>
            <person name="Andreopoulos B."/>
            <person name="Baker S."/>
            <person name="Barry K."/>
            <person name="Bills G."/>
            <person name="Bluhm B."/>
            <person name="Cannon C."/>
            <person name="Castanera R."/>
            <person name="Culley D."/>
            <person name="Daum C."/>
            <person name="Ezra D."/>
            <person name="Gonzalez J."/>
            <person name="Henrissat B."/>
            <person name="Kuo A."/>
            <person name="Liang C."/>
            <person name="Lipzen A."/>
            <person name="Lutzoni F."/>
            <person name="Magnuson J."/>
            <person name="Mondo S."/>
            <person name="Nolan M."/>
            <person name="Ohm R."/>
            <person name="Pangilinan J."/>
            <person name="Park H.-J."/>
            <person name="Ramirez L."/>
            <person name="Alfaro M."/>
            <person name="Sun H."/>
            <person name="Tritt A."/>
            <person name="Yoshinaga Y."/>
            <person name="Zwiers L.-H."/>
            <person name="Turgeon B."/>
            <person name="Goodwin S."/>
            <person name="Spatafora J."/>
            <person name="Crous P."/>
            <person name="Grigoriev I."/>
        </authorList>
    </citation>
    <scope>NUCLEOTIDE SEQUENCE</scope>
    <source>
        <strain evidence="5">SCOH1-5</strain>
    </source>
</reference>
<evidence type="ECO:0000256" key="3">
    <source>
        <dbReference type="ARBA" id="ARBA00023242"/>
    </source>
</evidence>
<dbReference type="OrthoDB" id="5377312at2759"/>
<feature type="compositionally biased region" description="Acidic residues" evidence="4">
    <location>
        <begin position="256"/>
        <end position="296"/>
    </location>
</feature>
<feature type="region of interest" description="Disordered" evidence="4">
    <location>
        <begin position="170"/>
        <end position="322"/>
    </location>
</feature>
<dbReference type="EMBL" id="ML992678">
    <property type="protein sequence ID" value="KAF2210986.1"/>
    <property type="molecule type" value="Genomic_DNA"/>
</dbReference>
<dbReference type="AlphaFoldDB" id="A0A6A6FC53"/>
<feature type="compositionally biased region" description="Polar residues" evidence="4">
    <location>
        <begin position="303"/>
        <end position="313"/>
    </location>
</feature>
<dbReference type="Proteomes" id="UP000799539">
    <property type="component" value="Unassembled WGS sequence"/>
</dbReference>
<comment type="subcellular location">
    <subcellularLocation>
        <location evidence="1">Nucleus</location>
    </subcellularLocation>
</comment>
<protein>
    <recommendedName>
        <fullName evidence="7">DNA-directed RNA polymerase III subunit</fullName>
    </recommendedName>
</protein>
<dbReference type="InterPro" id="IPR024661">
    <property type="entry name" value="RNA_pol_III_Rpc31"/>
</dbReference>
<dbReference type="Pfam" id="PF11705">
    <property type="entry name" value="RNA_pol_3_Rpc31"/>
    <property type="match status" value="1"/>
</dbReference>
<evidence type="ECO:0000313" key="6">
    <source>
        <dbReference type="Proteomes" id="UP000799539"/>
    </source>
</evidence>
<feature type="compositionally biased region" description="Low complexity" evidence="4">
    <location>
        <begin position="371"/>
        <end position="384"/>
    </location>
</feature>